<evidence type="ECO:0000256" key="3">
    <source>
        <dbReference type="ARBA" id="ARBA00007460"/>
    </source>
</evidence>
<feature type="coiled-coil region" evidence="10">
    <location>
        <begin position="195"/>
        <end position="229"/>
    </location>
</feature>
<dbReference type="AlphaFoldDB" id="A0AAV4VDI2"/>
<evidence type="ECO:0000259" key="12">
    <source>
        <dbReference type="Pfam" id="PF11527"/>
    </source>
</evidence>
<dbReference type="InterPro" id="IPR042541">
    <property type="entry name" value="BART_sf"/>
</dbReference>
<dbReference type="GO" id="GO:0097546">
    <property type="term" value="C:ciliary base"/>
    <property type="evidence" value="ECO:0007669"/>
    <property type="project" value="TreeGrafter"/>
</dbReference>
<evidence type="ECO:0000256" key="8">
    <source>
        <dbReference type="ARBA" id="ARBA00023273"/>
    </source>
</evidence>
<evidence type="ECO:0000256" key="10">
    <source>
        <dbReference type="SAM" id="Coils"/>
    </source>
</evidence>
<evidence type="ECO:0000256" key="5">
    <source>
        <dbReference type="ARBA" id="ARBA00022490"/>
    </source>
</evidence>
<keyword evidence="5" id="KW-0963">Cytoplasm</keyword>
<feature type="domain" description="BART" evidence="12">
    <location>
        <begin position="30"/>
        <end position="144"/>
    </location>
</feature>
<feature type="region of interest" description="Disordered" evidence="11">
    <location>
        <begin position="281"/>
        <end position="316"/>
    </location>
</feature>
<evidence type="ECO:0000256" key="4">
    <source>
        <dbReference type="ARBA" id="ARBA00021815"/>
    </source>
</evidence>
<evidence type="ECO:0000256" key="6">
    <source>
        <dbReference type="ARBA" id="ARBA00023054"/>
    </source>
</evidence>
<protein>
    <recommendedName>
        <fullName evidence="4">Cilia- and flagella-associated protein 36</fullName>
    </recommendedName>
    <alternativeName>
        <fullName evidence="9">Coiled-coil domain-containing protein 104</fullName>
    </alternativeName>
</protein>
<evidence type="ECO:0000313" key="14">
    <source>
        <dbReference type="Proteomes" id="UP001054837"/>
    </source>
</evidence>
<evidence type="ECO:0000256" key="1">
    <source>
        <dbReference type="ARBA" id="ARBA00004138"/>
    </source>
</evidence>
<feature type="compositionally biased region" description="Polar residues" evidence="11">
    <location>
        <begin position="1"/>
        <end position="12"/>
    </location>
</feature>
<evidence type="ECO:0000256" key="7">
    <source>
        <dbReference type="ARBA" id="ARBA00023069"/>
    </source>
</evidence>
<keyword evidence="14" id="KW-1185">Reference proteome</keyword>
<name>A0AAV4VDI2_9ARAC</name>
<dbReference type="PANTHER" id="PTHR21532">
    <property type="entry name" value="PHOSPHODIESTERASE HL"/>
    <property type="match status" value="1"/>
</dbReference>
<evidence type="ECO:0000256" key="11">
    <source>
        <dbReference type="SAM" id="MobiDB-lite"/>
    </source>
</evidence>
<dbReference type="Pfam" id="PF11527">
    <property type="entry name" value="ARL2_Bind_BART"/>
    <property type="match status" value="1"/>
</dbReference>
<reference evidence="13 14" key="1">
    <citation type="submission" date="2021-06" db="EMBL/GenBank/DDBJ databases">
        <title>Caerostris darwini draft genome.</title>
        <authorList>
            <person name="Kono N."/>
            <person name="Arakawa K."/>
        </authorList>
    </citation>
    <scope>NUCLEOTIDE SEQUENCE [LARGE SCALE GENOMIC DNA]</scope>
</reference>
<dbReference type="Proteomes" id="UP001054837">
    <property type="component" value="Unassembled WGS sequence"/>
</dbReference>
<dbReference type="EMBL" id="BPLQ01012873">
    <property type="protein sequence ID" value="GIY68466.1"/>
    <property type="molecule type" value="Genomic_DNA"/>
</dbReference>
<feature type="compositionally biased region" description="Low complexity" evidence="11">
    <location>
        <begin position="290"/>
        <end position="302"/>
    </location>
</feature>
<proteinExistence type="inferred from homology"/>
<organism evidence="13 14">
    <name type="scientific">Caerostris darwini</name>
    <dbReference type="NCBI Taxonomy" id="1538125"/>
    <lineage>
        <taxon>Eukaryota</taxon>
        <taxon>Metazoa</taxon>
        <taxon>Ecdysozoa</taxon>
        <taxon>Arthropoda</taxon>
        <taxon>Chelicerata</taxon>
        <taxon>Arachnida</taxon>
        <taxon>Araneae</taxon>
        <taxon>Araneomorphae</taxon>
        <taxon>Entelegynae</taxon>
        <taxon>Araneoidea</taxon>
        <taxon>Araneidae</taxon>
        <taxon>Caerostris</taxon>
    </lineage>
</organism>
<dbReference type="InterPro" id="IPR038888">
    <property type="entry name" value="CFAP36"/>
</dbReference>
<comment type="subcellular location">
    <subcellularLocation>
        <location evidence="1">Cell projection</location>
        <location evidence="1">Cilium</location>
    </subcellularLocation>
    <subcellularLocation>
        <location evidence="2">Cytoplasm</location>
    </subcellularLocation>
</comment>
<dbReference type="GO" id="GO:0005930">
    <property type="term" value="C:axoneme"/>
    <property type="evidence" value="ECO:0007669"/>
    <property type="project" value="TreeGrafter"/>
</dbReference>
<keyword evidence="6 10" id="KW-0175">Coiled coil</keyword>
<feature type="region of interest" description="Disordered" evidence="11">
    <location>
        <begin position="1"/>
        <end position="24"/>
    </location>
</feature>
<dbReference type="InterPro" id="IPR023379">
    <property type="entry name" value="BART_dom"/>
</dbReference>
<keyword evidence="7" id="KW-0969">Cilium</keyword>
<dbReference type="Gene3D" id="1.20.1520.10">
    <property type="entry name" value="ADP-ribosylation factor-like 2-binding protein, domain"/>
    <property type="match status" value="1"/>
</dbReference>
<sequence>MGTRHSLLTSGQCGPRRTPDDPEMADEENFSWVFESLVGFLKGPVWEAAVLTFIERKSVVFDPVDGDEEEYKKIFEEYKNLVDTMLSSHMEDLGISPEDFQKACSETERNIHSQFRKSLFEQLWAANDYEIFKRMMTQKNLELQLQALDLLAHQYGMLPQAFLPGDDYEPSAEEKNIMEIVVKKYLEEAAEPSVAEEQSEQKEIIQATKAQLEEERQREIKRMEKAMESSLNSSPITEATVPLEITKMTEVSPEEIRRRQEYLRQQREKLLALKKQEREKLLQKYEESSSSRPKSARAAQRAVQEERTNPDPNVQAFRNSLAARLKAEVIDMK</sequence>
<dbReference type="PANTHER" id="PTHR21532:SF0">
    <property type="entry name" value="CILIA- AND FLAGELLA-ASSOCIATED PROTEIN 36"/>
    <property type="match status" value="1"/>
</dbReference>
<evidence type="ECO:0000313" key="13">
    <source>
        <dbReference type="EMBL" id="GIY68466.1"/>
    </source>
</evidence>
<accession>A0AAV4VDI2</accession>
<gene>
    <name evidence="13" type="primary">CFAP36</name>
    <name evidence="13" type="ORF">CDAR_112132</name>
</gene>
<comment type="caution">
    <text evidence="13">The sequence shown here is derived from an EMBL/GenBank/DDBJ whole genome shotgun (WGS) entry which is preliminary data.</text>
</comment>
<evidence type="ECO:0000256" key="2">
    <source>
        <dbReference type="ARBA" id="ARBA00004496"/>
    </source>
</evidence>
<evidence type="ECO:0000256" key="9">
    <source>
        <dbReference type="ARBA" id="ARBA00031593"/>
    </source>
</evidence>
<keyword evidence="13" id="KW-0282">Flagellum</keyword>
<comment type="similarity">
    <text evidence="3">Belongs to the CFAP36 family.</text>
</comment>
<keyword evidence="8" id="KW-0966">Cell projection</keyword>